<evidence type="ECO:0000313" key="1">
    <source>
        <dbReference type="EMBL" id="SVD22716.1"/>
    </source>
</evidence>
<dbReference type="AlphaFoldDB" id="A0A382TKU7"/>
<dbReference type="EMBL" id="UINC01137400">
    <property type="protein sequence ID" value="SVD22716.1"/>
    <property type="molecule type" value="Genomic_DNA"/>
</dbReference>
<gene>
    <name evidence="1" type="ORF">METZ01_LOCUS375570</name>
</gene>
<accession>A0A382TKU7</accession>
<protein>
    <recommendedName>
        <fullName evidence="2">N-acetyltransferase domain-containing protein</fullName>
    </recommendedName>
</protein>
<evidence type="ECO:0008006" key="2">
    <source>
        <dbReference type="Google" id="ProtNLM"/>
    </source>
</evidence>
<feature type="non-terminal residue" evidence="1">
    <location>
        <position position="1"/>
    </location>
</feature>
<name>A0A382TKU7_9ZZZZ</name>
<reference evidence="1" key="1">
    <citation type="submission" date="2018-05" db="EMBL/GenBank/DDBJ databases">
        <authorList>
            <person name="Lanie J.A."/>
            <person name="Ng W.-L."/>
            <person name="Kazmierczak K.M."/>
            <person name="Andrzejewski T.M."/>
            <person name="Davidsen T.M."/>
            <person name="Wayne K.J."/>
            <person name="Tettelin H."/>
            <person name="Glass J.I."/>
            <person name="Rusch D."/>
            <person name="Podicherti R."/>
            <person name="Tsui H.-C.T."/>
            <person name="Winkler M.E."/>
        </authorList>
    </citation>
    <scope>NUCLEOTIDE SEQUENCE</scope>
</reference>
<proteinExistence type="predicted"/>
<organism evidence="1">
    <name type="scientific">marine metagenome</name>
    <dbReference type="NCBI Taxonomy" id="408172"/>
    <lineage>
        <taxon>unclassified sequences</taxon>
        <taxon>metagenomes</taxon>
        <taxon>ecological metagenomes</taxon>
    </lineage>
</organism>
<sequence length="174" mass="20216">QKTWLCRLQPRNFPNVDYSTKNIIRKKLPSDEYNIFGLYTANKAQSSYIAHTLNFEQWKSLIVHFNIGFKEFVVEEHGILVCWFRVKSDSKVVKLEILAYSNLNHGIIDSVFQVISSFKNRSFYVLISVDDIKTESLVLEYGLQVATEYELSIKWLAKFVDNGKKINSRIVNIG</sequence>